<accession>A0A5B7IK50</accession>
<gene>
    <name evidence="2" type="ORF">E2C01_077373</name>
</gene>
<comment type="caution">
    <text evidence="2">The sequence shown here is derived from an EMBL/GenBank/DDBJ whole genome shotgun (WGS) entry which is preliminary data.</text>
</comment>
<dbReference type="OrthoDB" id="687730at2759"/>
<dbReference type="Proteomes" id="UP000324222">
    <property type="component" value="Unassembled WGS sequence"/>
</dbReference>
<keyword evidence="3" id="KW-1185">Reference proteome</keyword>
<feature type="coiled-coil region" evidence="1">
    <location>
        <begin position="24"/>
        <end position="58"/>
    </location>
</feature>
<dbReference type="AlphaFoldDB" id="A0A5B7IK50"/>
<sequence length="79" mass="8811">MLTGVKTVIGIAVTGTLSTSEDELSHMKEICESSQKELADLLEKQAAQNEQVIQLTEKLKVLGVNQFRSTMKLQNEIEY</sequence>
<evidence type="ECO:0000256" key="1">
    <source>
        <dbReference type="SAM" id="Coils"/>
    </source>
</evidence>
<proteinExistence type="predicted"/>
<name>A0A5B7IK50_PORTR</name>
<keyword evidence="1" id="KW-0175">Coiled coil</keyword>
<evidence type="ECO:0000313" key="2">
    <source>
        <dbReference type="EMBL" id="MPC82693.1"/>
    </source>
</evidence>
<dbReference type="EMBL" id="VSRR010060469">
    <property type="protein sequence ID" value="MPC82693.1"/>
    <property type="molecule type" value="Genomic_DNA"/>
</dbReference>
<reference evidence="2 3" key="1">
    <citation type="submission" date="2019-05" db="EMBL/GenBank/DDBJ databases">
        <title>Another draft genome of Portunus trituberculatus and its Hox gene families provides insights of decapod evolution.</title>
        <authorList>
            <person name="Jeong J.-H."/>
            <person name="Song I."/>
            <person name="Kim S."/>
            <person name="Choi T."/>
            <person name="Kim D."/>
            <person name="Ryu S."/>
            <person name="Kim W."/>
        </authorList>
    </citation>
    <scope>NUCLEOTIDE SEQUENCE [LARGE SCALE GENOMIC DNA]</scope>
    <source>
        <tissue evidence="2">Muscle</tissue>
    </source>
</reference>
<organism evidence="2 3">
    <name type="scientific">Portunus trituberculatus</name>
    <name type="common">Swimming crab</name>
    <name type="synonym">Neptunus trituberculatus</name>
    <dbReference type="NCBI Taxonomy" id="210409"/>
    <lineage>
        <taxon>Eukaryota</taxon>
        <taxon>Metazoa</taxon>
        <taxon>Ecdysozoa</taxon>
        <taxon>Arthropoda</taxon>
        <taxon>Crustacea</taxon>
        <taxon>Multicrustacea</taxon>
        <taxon>Malacostraca</taxon>
        <taxon>Eumalacostraca</taxon>
        <taxon>Eucarida</taxon>
        <taxon>Decapoda</taxon>
        <taxon>Pleocyemata</taxon>
        <taxon>Brachyura</taxon>
        <taxon>Eubrachyura</taxon>
        <taxon>Portunoidea</taxon>
        <taxon>Portunidae</taxon>
        <taxon>Portuninae</taxon>
        <taxon>Portunus</taxon>
    </lineage>
</organism>
<protein>
    <submittedName>
        <fullName evidence="2">Uncharacterized protein</fullName>
    </submittedName>
</protein>
<evidence type="ECO:0000313" key="3">
    <source>
        <dbReference type="Proteomes" id="UP000324222"/>
    </source>
</evidence>